<organism evidence="2 3">
    <name type="scientific">Elysia crispata</name>
    <name type="common">lettuce slug</name>
    <dbReference type="NCBI Taxonomy" id="231223"/>
    <lineage>
        <taxon>Eukaryota</taxon>
        <taxon>Metazoa</taxon>
        <taxon>Spiralia</taxon>
        <taxon>Lophotrochozoa</taxon>
        <taxon>Mollusca</taxon>
        <taxon>Gastropoda</taxon>
        <taxon>Heterobranchia</taxon>
        <taxon>Euthyneura</taxon>
        <taxon>Panpulmonata</taxon>
        <taxon>Sacoglossa</taxon>
        <taxon>Placobranchoidea</taxon>
        <taxon>Plakobranchidae</taxon>
        <taxon>Elysia</taxon>
    </lineage>
</organism>
<proteinExistence type="predicted"/>
<feature type="compositionally biased region" description="Polar residues" evidence="1">
    <location>
        <begin position="119"/>
        <end position="131"/>
    </location>
</feature>
<name>A0AAE0YZ85_9GAST</name>
<feature type="region of interest" description="Disordered" evidence="1">
    <location>
        <begin position="119"/>
        <end position="148"/>
    </location>
</feature>
<protein>
    <submittedName>
        <fullName evidence="2">Uncharacterized protein</fullName>
    </submittedName>
</protein>
<evidence type="ECO:0000313" key="2">
    <source>
        <dbReference type="EMBL" id="KAK3759381.1"/>
    </source>
</evidence>
<evidence type="ECO:0000313" key="3">
    <source>
        <dbReference type="Proteomes" id="UP001283361"/>
    </source>
</evidence>
<reference evidence="2" key="1">
    <citation type="journal article" date="2023" name="G3 (Bethesda)">
        <title>A reference genome for the long-term kleptoplast-retaining sea slug Elysia crispata morphotype clarki.</title>
        <authorList>
            <person name="Eastman K.E."/>
            <person name="Pendleton A.L."/>
            <person name="Shaikh M.A."/>
            <person name="Suttiyut T."/>
            <person name="Ogas R."/>
            <person name="Tomko P."/>
            <person name="Gavelis G."/>
            <person name="Widhalm J.R."/>
            <person name="Wisecaver J.H."/>
        </authorList>
    </citation>
    <scope>NUCLEOTIDE SEQUENCE</scope>
    <source>
        <strain evidence="2">ECLA1</strain>
    </source>
</reference>
<dbReference type="EMBL" id="JAWDGP010005130">
    <property type="protein sequence ID" value="KAK3759381.1"/>
    <property type="molecule type" value="Genomic_DNA"/>
</dbReference>
<gene>
    <name evidence="2" type="ORF">RRG08_023499</name>
</gene>
<evidence type="ECO:0000256" key="1">
    <source>
        <dbReference type="SAM" id="MobiDB-lite"/>
    </source>
</evidence>
<dbReference type="Proteomes" id="UP001283361">
    <property type="component" value="Unassembled WGS sequence"/>
</dbReference>
<dbReference type="AlphaFoldDB" id="A0AAE0YZ85"/>
<comment type="caution">
    <text evidence="2">The sequence shown here is derived from an EMBL/GenBank/DDBJ whole genome shotgun (WGS) entry which is preliminary data.</text>
</comment>
<accession>A0AAE0YZ85</accession>
<sequence>MRRAVDDITSTPTAYRLLAFAVLVVMVTIAASLPVVASAPSSVNTAHDGSPSSDGREIFYKMREITVEVRILYICDNTSTEFCLQPNSSRDRMAETSSCSTGLPPAAALPLGCTDMTSATGDGHLTNNSDTSTDRGREKQSTGSQEKFSGPSYLCWRLENGGLALERNLSKNTSGMLRAHVTYRTISGTLIDKMRSLDLLDVLNTTDVIVAVGDTVTVQVSALAGEWREVPVLGYITSYPDERKRTVDCSTDVIYILDFPTAVCNLRRLPSSCRYCEDNKMFSINIPQRLLDSK</sequence>
<keyword evidence="3" id="KW-1185">Reference proteome</keyword>